<proteinExistence type="predicted"/>
<reference evidence="1" key="1">
    <citation type="journal article" date="2020" name="mSystems">
        <title>Genome- and Community-Level Interaction Insights into Carbon Utilization and Element Cycling Functions of Hydrothermarchaeota in Hydrothermal Sediment.</title>
        <authorList>
            <person name="Zhou Z."/>
            <person name="Liu Y."/>
            <person name="Xu W."/>
            <person name="Pan J."/>
            <person name="Luo Z.H."/>
            <person name="Li M."/>
        </authorList>
    </citation>
    <scope>NUCLEOTIDE SEQUENCE [LARGE SCALE GENOMIC DNA]</scope>
    <source>
        <strain evidence="1">SpSt-1074</strain>
    </source>
</reference>
<protein>
    <submittedName>
        <fullName evidence="1">Uncharacterized protein</fullName>
    </submittedName>
</protein>
<sequence length="541" mass="59170">MSQVVYTELEAFPLRWPYLQLEPLDSTTTKTWQAEQTFNIPSYATYTPADVGGTVQSIPLYGQVRLGQVLKRQAGGGEFWDNLELSLSKVGSPGPLRVEIYRAVRSSTEFLADGLREGGNASNYESVSPTTWRATTRNFPNKIRIAGIVFTTMTSGADRLQVRNAQPDGRPGPTVIADITSPGVYSEYFFNPPLELGPGLYSFVLFRSSGTGYVHYNMGRVSASDFGSDHSAWTSTNSGSTWTSSSVTNYYVALRIHPRAWVPETKYAEYEIPASSLTGGGYTSILPFDGMKILPPADERLYVVLSSPGSPDTNNCYMVQRGGTYNGITGSSSLTDDAVWEHSLVFDGAATAYKPHDLLIRKTYLPVSADIFDKTYFIGPGSYAPKVSIQIRAASGTVFARPIVFIEPVFAAAAAEKSTTSTTYTTLTWDTASGVPEIRAPAAGQLRILVRGNGAYNQTSYEPRIYYDKNPVAPRDFGFTELYLIRLRAEVADTLARINDKTNMYFATAGDSVVIDPSFRAPINKLHVVKGRITADLLGVI</sequence>
<dbReference type="AlphaFoldDB" id="A0A7J3VUQ2"/>
<evidence type="ECO:0000313" key="1">
    <source>
        <dbReference type="EMBL" id="HHM44682.1"/>
    </source>
</evidence>
<dbReference type="EMBL" id="DRXH01000180">
    <property type="protein sequence ID" value="HHM44682.1"/>
    <property type="molecule type" value="Genomic_DNA"/>
</dbReference>
<gene>
    <name evidence="1" type="ORF">ENM31_05245</name>
</gene>
<organism evidence="1">
    <name type="scientific">Caldiarchaeum subterraneum</name>
    <dbReference type="NCBI Taxonomy" id="311458"/>
    <lineage>
        <taxon>Archaea</taxon>
        <taxon>Nitrososphaerota</taxon>
        <taxon>Candidatus Caldarchaeales</taxon>
        <taxon>Candidatus Caldarchaeaceae</taxon>
        <taxon>Candidatus Caldarchaeum</taxon>
    </lineage>
</organism>
<comment type="caution">
    <text evidence="1">The sequence shown here is derived from an EMBL/GenBank/DDBJ whole genome shotgun (WGS) entry which is preliminary data.</text>
</comment>
<name>A0A7J3VUQ2_CALS0</name>
<accession>A0A7J3VUQ2</accession>